<feature type="compositionally biased region" description="Basic and acidic residues" evidence="1">
    <location>
        <begin position="357"/>
        <end position="366"/>
    </location>
</feature>
<dbReference type="EMBL" id="WNWR01000111">
    <property type="protein sequence ID" value="KAE9991033.1"/>
    <property type="molecule type" value="Genomic_DNA"/>
</dbReference>
<dbReference type="AlphaFoldDB" id="A0A8H3VNQ4"/>
<evidence type="ECO:0000313" key="3">
    <source>
        <dbReference type="Proteomes" id="UP000490939"/>
    </source>
</evidence>
<protein>
    <submittedName>
        <fullName evidence="2">Uncharacterized protein</fullName>
    </submittedName>
</protein>
<accession>A0A8H3VNQ4</accession>
<organism evidence="2 3">
    <name type="scientific">Venturia inaequalis</name>
    <name type="common">Apple scab fungus</name>
    <dbReference type="NCBI Taxonomy" id="5025"/>
    <lineage>
        <taxon>Eukaryota</taxon>
        <taxon>Fungi</taxon>
        <taxon>Dikarya</taxon>
        <taxon>Ascomycota</taxon>
        <taxon>Pezizomycotina</taxon>
        <taxon>Dothideomycetes</taxon>
        <taxon>Pleosporomycetidae</taxon>
        <taxon>Venturiales</taxon>
        <taxon>Venturiaceae</taxon>
        <taxon>Venturia</taxon>
    </lineage>
</organism>
<reference evidence="2 3" key="1">
    <citation type="submission" date="2019-07" db="EMBL/GenBank/DDBJ databases">
        <title>Venturia inaequalis Genome Resource.</title>
        <authorList>
            <person name="Lichtner F.J."/>
        </authorList>
    </citation>
    <scope>NUCLEOTIDE SEQUENCE [LARGE SCALE GENOMIC DNA]</scope>
    <source>
        <strain evidence="2 3">DMI_063113</strain>
    </source>
</reference>
<gene>
    <name evidence="2" type="ORF">EG327_000572</name>
</gene>
<keyword evidence="3" id="KW-1185">Reference proteome</keyword>
<feature type="region of interest" description="Disordered" evidence="1">
    <location>
        <begin position="279"/>
        <end position="366"/>
    </location>
</feature>
<dbReference type="Proteomes" id="UP000490939">
    <property type="component" value="Unassembled WGS sequence"/>
</dbReference>
<evidence type="ECO:0000313" key="2">
    <source>
        <dbReference type="EMBL" id="KAE9991033.1"/>
    </source>
</evidence>
<evidence type="ECO:0000256" key="1">
    <source>
        <dbReference type="SAM" id="MobiDB-lite"/>
    </source>
</evidence>
<feature type="compositionally biased region" description="Acidic residues" evidence="1">
    <location>
        <begin position="333"/>
        <end position="345"/>
    </location>
</feature>
<name>A0A8H3VNQ4_VENIN</name>
<feature type="region of interest" description="Disordered" evidence="1">
    <location>
        <begin position="223"/>
        <end position="267"/>
    </location>
</feature>
<comment type="caution">
    <text evidence="2">The sequence shown here is derived from an EMBL/GenBank/DDBJ whole genome shotgun (WGS) entry which is preliminary data.</text>
</comment>
<proteinExistence type="predicted"/>
<sequence>MAETTQIWRNLIIHHEWRHKIYYAYGDVSIAPSDVEIIFEPSEIWNGSPAAVKKHFRKKLKGKIDDKVSFSTTTWAPYEETLPDANGVHGTGYMETLFNDTKNTYHTDSYPDRSKRWTAQPYFDYRILDIPTPYVPFPPITSAEMRREDLLEAIDRVARRAGVTVLRMITYRRDPSSTDLEHRIHRQTIFADGHVEEFTYIISHTVWMCNGAATQLKHNNALETQQETSDEEMASTPSKPVKHATTPAKSTATKVPRASAAKKNRVNIKFPDTISTEMAEVTPTSKKRAVSSSTTTRKVAPRKFGQDSSDEELLDTPSGRPAKKAKLAKLSDSDEEEIAEDEPPEEPSQPKDASATTEEHKNKSKAELEKLVKKDLIKIIFEIRKVAEPKQYNDLATATKTHISNVYETLFEMADIYENLITPRLNPNNYSSSRPGFVKGATKAIESLGGAIEELPDRNLTLLKSTEALGKKVARGNIVRNVHKKIELNRWSGKWKDGETMDE</sequence>